<name>A0ABN3KB11_9ACTN</name>
<protein>
    <recommendedName>
        <fullName evidence="4">Secreted protein</fullName>
    </recommendedName>
</protein>
<dbReference type="EMBL" id="BAAATK010000049">
    <property type="protein sequence ID" value="GAA2454602.1"/>
    <property type="molecule type" value="Genomic_DNA"/>
</dbReference>
<dbReference type="Proteomes" id="UP001500460">
    <property type="component" value="Unassembled WGS sequence"/>
</dbReference>
<evidence type="ECO:0008006" key="4">
    <source>
        <dbReference type="Google" id="ProtNLM"/>
    </source>
</evidence>
<evidence type="ECO:0000313" key="2">
    <source>
        <dbReference type="EMBL" id="GAA2454602.1"/>
    </source>
</evidence>
<comment type="caution">
    <text evidence="2">The sequence shown here is derived from an EMBL/GenBank/DDBJ whole genome shotgun (WGS) entry which is preliminary data.</text>
</comment>
<sequence length="103" mass="10056">MHVGHLGRTPPARGPDRSASGNEPYERVPFPASEGGPGAGGAFGVPHVHGAGNGGALHALAALVTAVAGSGRGLVLVDALAIRRGPAPRPPSGKPVRAGPPLT</sequence>
<gene>
    <name evidence="2" type="ORF">GCM10010421_54510</name>
</gene>
<reference evidence="2 3" key="1">
    <citation type="journal article" date="2019" name="Int. J. Syst. Evol. Microbiol.">
        <title>The Global Catalogue of Microorganisms (GCM) 10K type strain sequencing project: providing services to taxonomists for standard genome sequencing and annotation.</title>
        <authorList>
            <consortium name="The Broad Institute Genomics Platform"/>
            <consortium name="The Broad Institute Genome Sequencing Center for Infectious Disease"/>
            <person name="Wu L."/>
            <person name="Ma J."/>
        </authorList>
    </citation>
    <scope>NUCLEOTIDE SEQUENCE [LARGE SCALE GENOMIC DNA]</scope>
    <source>
        <strain evidence="2 3">JCM 6922</strain>
    </source>
</reference>
<feature type="region of interest" description="Disordered" evidence="1">
    <location>
        <begin position="1"/>
        <end position="44"/>
    </location>
</feature>
<keyword evidence="3" id="KW-1185">Reference proteome</keyword>
<organism evidence="2 3">
    <name type="scientific">Streptomyces glaucus</name>
    <dbReference type="NCBI Taxonomy" id="284029"/>
    <lineage>
        <taxon>Bacteria</taxon>
        <taxon>Bacillati</taxon>
        <taxon>Actinomycetota</taxon>
        <taxon>Actinomycetes</taxon>
        <taxon>Kitasatosporales</taxon>
        <taxon>Streptomycetaceae</taxon>
        <taxon>Streptomyces</taxon>
    </lineage>
</organism>
<accession>A0ABN3KB11</accession>
<evidence type="ECO:0000256" key="1">
    <source>
        <dbReference type="SAM" id="MobiDB-lite"/>
    </source>
</evidence>
<feature type="region of interest" description="Disordered" evidence="1">
    <location>
        <begin position="84"/>
        <end position="103"/>
    </location>
</feature>
<proteinExistence type="predicted"/>
<evidence type="ECO:0000313" key="3">
    <source>
        <dbReference type="Proteomes" id="UP001500460"/>
    </source>
</evidence>